<name>A0A5N6QFG9_9ROSI</name>
<dbReference type="EMBL" id="CM017321">
    <property type="protein sequence ID" value="KAE7997211.1"/>
    <property type="molecule type" value="Genomic_DNA"/>
</dbReference>
<organism evidence="1 2">
    <name type="scientific">Carpinus fangiana</name>
    <dbReference type="NCBI Taxonomy" id="176857"/>
    <lineage>
        <taxon>Eukaryota</taxon>
        <taxon>Viridiplantae</taxon>
        <taxon>Streptophyta</taxon>
        <taxon>Embryophyta</taxon>
        <taxon>Tracheophyta</taxon>
        <taxon>Spermatophyta</taxon>
        <taxon>Magnoliopsida</taxon>
        <taxon>eudicotyledons</taxon>
        <taxon>Gunneridae</taxon>
        <taxon>Pentapetalae</taxon>
        <taxon>rosids</taxon>
        <taxon>fabids</taxon>
        <taxon>Fagales</taxon>
        <taxon>Betulaceae</taxon>
        <taxon>Carpinus</taxon>
    </lineage>
</organism>
<evidence type="ECO:0000313" key="1">
    <source>
        <dbReference type="EMBL" id="KAE7997211.1"/>
    </source>
</evidence>
<proteinExistence type="predicted"/>
<dbReference type="Proteomes" id="UP000327013">
    <property type="component" value="Chromosome 1"/>
</dbReference>
<protein>
    <submittedName>
        <fullName evidence="1">Uncharacterized protein</fullName>
    </submittedName>
</protein>
<dbReference type="OrthoDB" id="4062651at2759"/>
<reference evidence="1 2" key="1">
    <citation type="submission" date="2019-06" db="EMBL/GenBank/DDBJ databases">
        <title>A chromosomal-level reference genome of Carpinus fangiana (Coryloideae, Betulaceae).</title>
        <authorList>
            <person name="Yang X."/>
            <person name="Wang Z."/>
            <person name="Zhang L."/>
            <person name="Hao G."/>
            <person name="Liu J."/>
            <person name="Yang Y."/>
        </authorList>
    </citation>
    <scope>NUCLEOTIDE SEQUENCE [LARGE SCALE GENOMIC DNA]</scope>
    <source>
        <strain evidence="1">Cfa_2016G</strain>
        <tissue evidence="1">Leaf</tissue>
    </source>
</reference>
<gene>
    <name evidence="1" type="ORF">FH972_001865</name>
</gene>
<dbReference type="AlphaFoldDB" id="A0A5N6QFG9"/>
<keyword evidence="2" id="KW-1185">Reference proteome</keyword>
<evidence type="ECO:0000313" key="2">
    <source>
        <dbReference type="Proteomes" id="UP000327013"/>
    </source>
</evidence>
<accession>A0A5N6QFG9</accession>
<sequence>MTAGGGNDGAVQMGNSTANMLRGSIGYIAPALRDISPRVKKMNEVAIGELIELGILCTQESNLLGLQCLMQRLKRYLEGDTTATYHWSSSIRD</sequence>